<evidence type="ECO:0000313" key="4">
    <source>
        <dbReference type="Proteomes" id="UP000838412"/>
    </source>
</evidence>
<dbReference type="GO" id="GO:0007165">
    <property type="term" value="P:signal transduction"/>
    <property type="evidence" value="ECO:0007669"/>
    <property type="project" value="InterPro"/>
</dbReference>
<feature type="compositionally biased region" description="Basic and acidic residues" evidence="1">
    <location>
        <begin position="1"/>
        <end position="10"/>
    </location>
</feature>
<dbReference type="AlphaFoldDB" id="A0A8J9VRS5"/>
<dbReference type="EMBL" id="OV696686">
    <property type="protein sequence ID" value="CAH1225433.1"/>
    <property type="molecule type" value="Genomic_DNA"/>
</dbReference>
<evidence type="ECO:0000259" key="2">
    <source>
        <dbReference type="PROSITE" id="PS50017"/>
    </source>
</evidence>
<feature type="region of interest" description="Disordered" evidence="1">
    <location>
        <begin position="123"/>
        <end position="150"/>
    </location>
</feature>
<reference evidence="3" key="1">
    <citation type="submission" date="2022-01" db="EMBL/GenBank/DDBJ databases">
        <authorList>
            <person name="Braso-Vives M."/>
        </authorList>
    </citation>
    <scope>NUCLEOTIDE SEQUENCE</scope>
</reference>
<dbReference type="InterPro" id="IPR000488">
    <property type="entry name" value="Death_dom"/>
</dbReference>
<sequence>MDVEQQKNEKLASANVTPRESTGPLTNAVLHWLAHLICGSWEEVARAATVSRAKVSKLRRQYPDNRDEAAFQMLVHWRSSQAKGNDAFRDLATALESCGFNSVAKVLLRRKESGLLLRSPSLMETESKVDGSPEEGVLQIVHAESTTDTD</sequence>
<name>A0A8J9VRS5_BRALA</name>
<feature type="domain" description="Death" evidence="2">
    <location>
        <begin position="40"/>
        <end position="111"/>
    </location>
</feature>
<dbReference type="Proteomes" id="UP000838412">
    <property type="component" value="Chromosome 1"/>
</dbReference>
<evidence type="ECO:0000313" key="3">
    <source>
        <dbReference type="EMBL" id="CAH1225433.1"/>
    </source>
</evidence>
<evidence type="ECO:0000256" key="1">
    <source>
        <dbReference type="SAM" id="MobiDB-lite"/>
    </source>
</evidence>
<dbReference type="Pfam" id="PF00531">
    <property type="entry name" value="Death"/>
    <property type="match status" value="1"/>
</dbReference>
<proteinExistence type="predicted"/>
<keyword evidence="4" id="KW-1185">Reference proteome</keyword>
<dbReference type="Gene3D" id="1.10.533.10">
    <property type="entry name" value="Death Domain, Fas"/>
    <property type="match status" value="1"/>
</dbReference>
<feature type="region of interest" description="Disordered" evidence="1">
    <location>
        <begin position="1"/>
        <end position="21"/>
    </location>
</feature>
<dbReference type="OrthoDB" id="10311315at2759"/>
<accession>A0A8J9VRS5</accession>
<dbReference type="SUPFAM" id="SSF47986">
    <property type="entry name" value="DEATH domain"/>
    <property type="match status" value="1"/>
</dbReference>
<organism evidence="3 4">
    <name type="scientific">Branchiostoma lanceolatum</name>
    <name type="common">Common lancelet</name>
    <name type="synonym">Amphioxus lanceolatum</name>
    <dbReference type="NCBI Taxonomy" id="7740"/>
    <lineage>
        <taxon>Eukaryota</taxon>
        <taxon>Metazoa</taxon>
        <taxon>Chordata</taxon>
        <taxon>Cephalochordata</taxon>
        <taxon>Leptocardii</taxon>
        <taxon>Amphioxiformes</taxon>
        <taxon>Branchiostomatidae</taxon>
        <taxon>Branchiostoma</taxon>
    </lineage>
</organism>
<protein>
    <submittedName>
        <fullName evidence="3">Hypp59 protein</fullName>
    </submittedName>
</protein>
<dbReference type="InterPro" id="IPR011029">
    <property type="entry name" value="DEATH-like_dom_sf"/>
</dbReference>
<dbReference type="PROSITE" id="PS50017">
    <property type="entry name" value="DEATH_DOMAIN"/>
    <property type="match status" value="1"/>
</dbReference>
<gene>
    <name evidence="3" type="primary">Hypp59</name>
    <name evidence="3" type="ORF">BLAG_LOCUS153</name>
</gene>